<keyword evidence="3" id="KW-1185">Reference proteome</keyword>
<dbReference type="SUPFAM" id="SSF53474">
    <property type="entry name" value="alpha/beta-Hydrolases"/>
    <property type="match status" value="1"/>
</dbReference>
<dbReference type="PANTHER" id="PTHR12277:SF79">
    <property type="entry name" value="XAA-PRO DIPEPTIDYL-PEPTIDASE-RELATED"/>
    <property type="match status" value="1"/>
</dbReference>
<evidence type="ECO:0000313" key="3">
    <source>
        <dbReference type="Proteomes" id="UP000646426"/>
    </source>
</evidence>
<reference evidence="2" key="1">
    <citation type="journal article" date="2014" name="Int. J. Syst. Evol. Microbiol.">
        <title>Complete genome sequence of Corynebacterium casei LMG S-19264T (=DSM 44701T), isolated from a smear-ripened cheese.</title>
        <authorList>
            <consortium name="US DOE Joint Genome Institute (JGI-PGF)"/>
            <person name="Walter F."/>
            <person name="Albersmeier A."/>
            <person name="Kalinowski J."/>
            <person name="Ruckert C."/>
        </authorList>
    </citation>
    <scope>NUCLEOTIDE SEQUENCE</scope>
    <source>
        <strain evidence="2">KCTC 23077</strain>
    </source>
</reference>
<dbReference type="Proteomes" id="UP000646426">
    <property type="component" value="Unassembled WGS sequence"/>
</dbReference>
<sequence length="279" mass="29636">MPGRSLMRVTLGAVAIALALWVALCAWLFVQQRRLIYHPGFTRTPAASTDFSITRDGVVLRGWRVRADCADAIVYFGGNAETLLPMRERLRALFPHHALYLVAYRGYGASDGTPSETAIVGDARAVFDIVRRAHPKGTVTVIGRSLGAGVAARLASERAVDRLVLVTPFDRLSTVAQSHLPWAPARLLLRERYEAAAAVADLRTPVLVAVAGHDTVVPNASTRALIRALPRAPGVVELPGATHIDVVEAPAFNRALQSFVGPASSGCGGASAHADEALG</sequence>
<evidence type="ECO:0000313" key="2">
    <source>
        <dbReference type="EMBL" id="GHA74128.1"/>
    </source>
</evidence>
<dbReference type="AlphaFoldDB" id="A0A918SXI5"/>
<dbReference type="EMBL" id="BMYD01000001">
    <property type="protein sequence ID" value="GHA74128.1"/>
    <property type="molecule type" value="Genomic_DNA"/>
</dbReference>
<gene>
    <name evidence="2" type="ORF">GCM10007067_08790</name>
</gene>
<organism evidence="2 3">
    <name type="scientific">Cognatilysobacter bugurensis</name>
    <dbReference type="NCBI Taxonomy" id="543356"/>
    <lineage>
        <taxon>Bacteria</taxon>
        <taxon>Pseudomonadati</taxon>
        <taxon>Pseudomonadota</taxon>
        <taxon>Gammaproteobacteria</taxon>
        <taxon>Lysobacterales</taxon>
        <taxon>Lysobacteraceae</taxon>
        <taxon>Cognatilysobacter</taxon>
    </lineage>
</organism>
<protein>
    <recommendedName>
        <fullName evidence="1">AB hydrolase-1 domain-containing protein</fullName>
    </recommendedName>
</protein>
<feature type="domain" description="AB hydrolase-1" evidence="1">
    <location>
        <begin position="72"/>
        <end position="173"/>
    </location>
</feature>
<name>A0A918SXI5_9GAMM</name>
<dbReference type="PANTHER" id="PTHR12277">
    <property type="entry name" value="ALPHA/BETA HYDROLASE DOMAIN-CONTAINING PROTEIN"/>
    <property type="match status" value="1"/>
</dbReference>
<reference evidence="2" key="2">
    <citation type="submission" date="2020-09" db="EMBL/GenBank/DDBJ databases">
        <authorList>
            <person name="Sun Q."/>
            <person name="Kim S."/>
        </authorList>
    </citation>
    <scope>NUCLEOTIDE SEQUENCE</scope>
    <source>
        <strain evidence="2">KCTC 23077</strain>
    </source>
</reference>
<dbReference type="InterPro" id="IPR029058">
    <property type="entry name" value="AB_hydrolase_fold"/>
</dbReference>
<dbReference type="InterPro" id="IPR000073">
    <property type="entry name" value="AB_hydrolase_1"/>
</dbReference>
<accession>A0A918SXI5</accession>
<evidence type="ECO:0000259" key="1">
    <source>
        <dbReference type="Pfam" id="PF00561"/>
    </source>
</evidence>
<comment type="caution">
    <text evidence="2">The sequence shown here is derived from an EMBL/GenBank/DDBJ whole genome shotgun (WGS) entry which is preliminary data.</text>
</comment>
<proteinExistence type="predicted"/>
<dbReference type="Pfam" id="PF00561">
    <property type="entry name" value="Abhydrolase_1"/>
    <property type="match status" value="1"/>
</dbReference>
<dbReference type="Gene3D" id="3.40.50.1820">
    <property type="entry name" value="alpha/beta hydrolase"/>
    <property type="match status" value="1"/>
</dbReference>